<dbReference type="AlphaFoldDB" id="A0AAD8JWX7"/>
<protein>
    <submittedName>
        <fullName evidence="1">Uncharacterized protein</fullName>
    </submittedName>
</protein>
<reference evidence="1" key="1">
    <citation type="journal article" date="2023" name="bioRxiv">
        <title>Improved chromosome-level genome assembly for marigold (Tagetes erecta).</title>
        <authorList>
            <person name="Jiang F."/>
            <person name="Yuan L."/>
            <person name="Wang S."/>
            <person name="Wang H."/>
            <person name="Xu D."/>
            <person name="Wang A."/>
            <person name="Fan W."/>
        </authorList>
    </citation>
    <scope>NUCLEOTIDE SEQUENCE</scope>
    <source>
        <strain evidence="1">WSJ</strain>
        <tissue evidence="1">Leaf</tissue>
    </source>
</reference>
<proteinExistence type="predicted"/>
<dbReference type="Proteomes" id="UP001229421">
    <property type="component" value="Unassembled WGS sequence"/>
</dbReference>
<evidence type="ECO:0000313" key="2">
    <source>
        <dbReference type="Proteomes" id="UP001229421"/>
    </source>
</evidence>
<evidence type="ECO:0000313" key="1">
    <source>
        <dbReference type="EMBL" id="KAK1411194.1"/>
    </source>
</evidence>
<accession>A0AAD8JWX7</accession>
<organism evidence="1 2">
    <name type="scientific">Tagetes erecta</name>
    <name type="common">African marigold</name>
    <dbReference type="NCBI Taxonomy" id="13708"/>
    <lineage>
        <taxon>Eukaryota</taxon>
        <taxon>Viridiplantae</taxon>
        <taxon>Streptophyta</taxon>
        <taxon>Embryophyta</taxon>
        <taxon>Tracheophyta</taxon>
        <taxon>Spermatophyta</taxon>
        <taxon>Magnoliopsida</taxon>
        <taxon>eudicotyledons</taxon>
        <taxon>Gunneridae</taxon>
        <taxon>Pentapetalae</taxon>
        <taxon>asterids</taxon>
        <taxon>campanulids</taxon>
        <taxon>Asterales</taxon>
        <taxon>Asteraceae</taxon>
        <taxon>Asteroideae</taxon>
        <taxon>Heliantheae alliance</taxon>
        <taxon>Tageteae</taxon>
        <taxon>Tagetes</taxon>
    </lineage>
</organism>
<gene>
    <name evidence="1" type="ORF">QVD17_37740</name>
</gene>
<keyword evidence="2" id="KW-1185">Reference proteome</keyword>
<comment type="caution">
    <text evidence="1">The sequence shown here is derived from an EMBL/GenBank/DDBJ whole genome shotgun (WGS) entry which is preliminary data.</text>
</comment>
<sequence length="102" mass="11015">MPRQWRLPMSGVSAHAALVVGLDGDGSVLDLGSCSQLCEFCNACFRSDERLKSGRDTFSGTEGVCCKGGKVVLQYPTDPPIFGHEQLYVALSKAMSPESLRF</sequence>
<dbReference type="EMBL" id="JAUHHV010000010">
    <property type="protein sequence ID" value="KAK1411194.1"/>
    <property type="molecule type" value="Genomic_DNA"/>
</dbReference>
<name>A0AAD8JWX7_TARER</name>